<name>A0A3P4B8W6_9BURK</name>
<keyword evidence="1" id="KW-0175">Coiled coil</keyword>
<proteinExistence type="predicted"/>
<reference evidence="3 4" key="1">
    <citation type="submission" date="2018-10" db="EMBL/GenBank/DDBJ databases">
        <authorList>
            <person name="Criscuolo A."/>
        </authorList>
    </citation>
    <scope>NUCLEOTIDE SEQUENCE [LARGE SCALE GENOMIC DNA]</scope>
    <source>
        <strain evidence="3">DnA1</strain>
    </source>
</reference>
<dbReference type="GO" id="GO:0004519">
    <property type="term" value="F:endonuclease activity"/>
    <property type="evidence" value="ECO:0007669"/>
    <property type="project" value="UniProtKB-KW"/>
</dbReference>
<evidence type="ECO:0000256" key="1">
    <source>
        <dbReference type="SAM" id="Coils"/>
    </source>
</evidence>
<accession>A0A3P4B8W6</accession>
<evidence type="ECO:0000259" key="2">
    <source>
        <dbReference type="PROSITE" id="PS50828"/>
    </source>
</evidence>
<keyword evidence="4" id="KW-1185">Reference proteome</keyword>
<keyword evidence="3" id="KW-0540">Nuclease</keyword>
<sequence length="219" mass="24589">MSGKPVRTGLAGLKALQRELQERRAAAEAAEREARRRAAEARRAAAEFRSLVGEVVQLKPDGRVDPAPASPPPLPYKRWEDDSEVLRESVSDEYGADWLIETDDTLSYRRSGLGQDVVRKLRRGQWTVQSQLDLHGYRVEEAREALGEFLRACVKQEMRCVRIIHGKGLGSKNRTPILKEKVRRWLVQKEEVLAFVEARPTDGGAGVVLVLLHHAARPA</sequence>
<evidence type="ECO:0000313" key="3">
    <source>
        <dbReference type="EMBL" id="VCU71595.1"/>
    </source>
</evidence>
<dbReference type="PANTHER" id="PTHR35562:SF2">
    <property type="entry name" value="DNA ENDONUCLEASE SMRA-RELATED"/>
    <property type="match status" value="1"/>
</dbReference>
<dbReference type="PROSITE" id="PS50828">
    <property type="entry name" value="SMR"/>
    <property type="match status" value="1"/>
</dbReference>
<protein>
    <submittedName>
        <fullName evidence="3">Putative DNA endonuclease SmrA</fullName>
        <ecNumber evidence="3">3.1.-.-</ecNumber>
    </submittedName>
</protein>
<dbReference type="EMBL" id="UWPJ01000027">
    <property type="protein sequence ID" value="VCU71595.1"/>
    <property type="molecule type" value="Genomic_DNA"/>
</dbReference>
<dbReference type="Proteomes" id="UP000277294">
    <property type="component" value="Unassembled WGS sequence"/>
</dbReference>
<dbReference type="RefSeq" id="WP_124081186.1">
    <property type="nucleotide sequence ID" value="NZ_UWPJ01000027.1"/>
</dbReference>
<dbReference type="SUPFAM" id="SSF160443">
    <property type="entry name" value="SMR domain-like"/>
    <property type="match status" value="1"/>
</dbReference>
<organism evidence="3 4">
    <name type="scientific">Pigmentiphaga humi</name>
    <dbReference type="NCBI Taxonomy" id="2478468"/>
    <lineage>
        <taxon>Bacteria</taxon>
        <taxon>Pseudomonadati</taxon>
        <taxon>Pseudomonadota</taxon>
        <taxon>Betaproteobacteria</taxon>
        <taxon>Burkholderiales</taxon>
        <taxon>Alcaligenaceae</taxon>
        <taxon>Pigmentiphaga</taxon>
    </lineage>
</organism>
<dbReference type="SMART" id="SM00463">
    <property type="entry name" value="SMR"/>
    <property type="match status" value="1"/>
</dbReference>
<dbReference type="PANTHER" id="PTHR35562">
    <property type="entry name" value="DNA ENDONUCLEASE SMRA-RELATED"/>
    <property type="match status" value="1"/>
</dbReference>
<dbReference type="InterPro" id="IPR002625">
    <property type="entry name" value="Smr_dom"/>
</dbReference>
<feature type="domain" description="Smr" evidence="2">
    <location>
        <begin position="132"/>
        <end position="213"/>
    </location>
</feature>
<dbReference type="OrthoDB" id="9808881at2"/>
<dbReference type="InterPro" id="IPR036063">
    <property type="entry name" value="Smr_dom_sf"/>
</dbReference>
<feature type="coiled-coil region" evidence="1">
    <location>
        <begin position="10"/>
        <end position="47"/>
    </location>
</feature>
<dbReference type="GO" id="GO:0016787">
    <property type="term" value="F:hydrolase activity"/>
    <property type="evidence" value="ECO:0007669"/>
    <property type="project" value="UniProtKB-KW"/>
</dbReference>
<dbReference type="Pfam" id="PF01713">
    <property type="entry name" value="Smr"/>
    <property type="match status" value="1"/>
</dbReference>
<dbReference type="Gene3D" id="3.30.1370.110">
    <property type="match status" value="1"/>
</dbReference>
<dbReference type="EC" id="3.1.-.-" evidence="3"/>
<keyword evidence="3" id="KW-0255">Endonuclease</keyword>
<keyword evidence="3" id="KW-0378">Hydrolase</keyword>
<evidence type="ECO:0000313" key="4">
    <source>
        <dbReference type="Proteomes" id="UP000277294"/>
    </source>
</evidence>
<gene>
    <name evidence="3" type="primary">smrA</name>
    <name evidence="3" type="ORF">PIGHUM_03680</name>
</gene>
<dbReference type="AlphaFoldDB" id="A0A3P4B8W6"/>